<dbReference type="SUPFAM" id="SSF53067">
    <property type="entry name" value="Actin-like ATPase domain"/>
    <property type="match status" value="1"/>
</dbReference>
<evidence type="ECO:0000313" key="3">
    <source>
        <dbReference type="Proteomes" id="UP000000851"/>
    </source>
</evidence>
<name>C7PZ80_CATAD</name>
<dbReference type="RefSeq" id="WP_012786830.1">
    <property type="nucleotide sequence ID" value="NC_013131.1"/>
</dbReference>
<dbReference type="Pfam" id="PF00480">
    <property type="entry name" value="ROK"/>
    <property type="match status" value="1"/>
</dbReference>
<dbReference type="PANTHER" id="PTHR18964:SF149">
    <property type="entry name" value="BIFUNCTIONAL UDP-N-ACETYLGLUCOSAMINE 2-EPIMERASE_N-ACETYLMANNOSAMINE KINASE"/>
    <property type="match status" value="1"/>
</dbReference>
<accession>C7PZ80</accession>
<dbReference type="EMBL" id="CP001700">
    <property type="protein sequence ID" value="ACU71537.1"/>
    <property type="molecule type" value="Genomic_DNA"/>
</dbReference>
<organism evidence="2 3">
    <name type="scientific">Catenulispora acidiphila (strain DSM 44928 / JCM 14897 / NBRC 102108 / NRRL B-24433 / ID139908)</name>
    <dbReference type="NCBI Taxonomy" id="479433"/>
    <lineage>
        <taxon>Bacteria</taxon>
        <taxon>Bacillati</taxon>
        <taxon>Actinomycetota</taxon>
        <taxon>Actinomycetes</taxon>
        <taxon>Catenulisporales</taxon>
        <taxon>Catenulisporaceae</taxon>
        <taxon>Catenulispora</taxon>
    </lineage>
</organism>
<sequence length="379" mass="38925">MPLERPELPDSARAVFRALAVDGPASRPALSEALGISKVTMSAAIGELESLGLVRSQGMTRGATGRSAVLYTLAPGAGHVLGVEVGATRVRVAAHSLDGLRISTRTEALASHHRQVTTDATAVAIALVETVRAEVGEDYGPLRGVVIAAPTLPKAGPAGRQLLDGVQLLTTELPVPPEVPMSVENNVNCAAVAEHRIGVARDYGTFAYLQIGVKIGVGLIIDGALLRGTHGAAGEVAMVPFPWAPGVRPRRAGLEEYLGSDALMERCAAAWPTGGTPVPKDAVALFDAAAGGDAHARRVVDEHARDIGALVVSVLAVFDPGLIVLGGGVGQNQLVLPEVRRTVQALAWDTEVTAGALGDHATLLGAVHTAIGRALDAIA</sequence>
<gene>
    <name evidence="2" type="ordered locus">Caci_2620</name>
</gene>
<evidence type="ECO:0000256" key="1">
    <source>
        <dbReference type="ARBA" id="ARBA00006479"/>
    </source>
</evidence>
<dbReference type="InterPro" id="IPR000600">
    <property type="entry name" value="ROK"/>
</dbReference>
<dbReference type="KEGG" id="cai:Caci_2620"/>
<dbReference type="HOGENOM" id="CLU_036604_13_3_11"/>
<dbReference type="eggNOG" id="COG1940">
    <property type="taxonomic scope" value="Bacteria"/>
</dbReference>
<dbReference type="InParanoid" id="C7PZ80"/>
<dbReference type="Gene3D" id="3.30.420.40">
    <property type="match status" value="2"/>
</dbReference>
<dbReference type="PANTHER" id="PTHR18964">
    <property type="entry name" value="ROK (REPRESSOR, ORF, KINASE) FAMILY"/>
    <property type="match status" value="1"/>
</dbReference>
<protein>
    <submittedName>
        <fullName evidence="2">ROK family protein</fullName>
    </submittedName>
</protein>
<comment type="similarity">
    <text evidence="1">Belongs to the ROK (NagC/XylR) family.</text>
</comment>
<dbReference type="SUPFAM" id="SSF46785">
    <property type="entry name" value="Winged helix' DNA-binding domain"/>
    <property type="match status" value="1"/>
</dbReference>
<proteinExistence type="inferred from homology"/>
<dbReference type="InterPro" id="IPR036388">
    <property type="entry name" value="WH-like_DNA-bd_sf"/>
</dbReference>
<dbReference type="AlphaFoldDB" id="C7PZ80"/>
<dbReference type="InterPro" id="IPR036390">
    <property type="entry name" value="WH_DNA-bd_sf"/>
</dbReference>
<dbReference type="InterPro" id="IPR043129">
    <property type="entry name" value="ATPase_NBD"/>
</dbReference>
<evidence type="ECO:0000313" key="2">
    <source>
        <dbReference type="EMBL" id="ACU71537.1"/>
    </source>
</evidence>
<dbReference type="Gene3D" id="1.10.10.10">
    <property type="entry name" value="Winged helix-like DNA-binding domain superfamily/Winged helix DNA-binding domain"/>
    <property type="match status" value="1"/>
</dbReference>
<dbReference type="Proteomes" id="UP000000851">
    <property type="component" value="Chromosome"/>
</dbReference>
<dbReference type="STRING" id="479433.Caci_2620"/>
<reference evidence="2 3" key="1">
    <citation type="journal article" date="2009" name="Stand. Genomic Sci.">
        <title>Complete genome sequence of Catenulispora acidiphila type strain (ID 139908).</title>
        <authorList>
            <person name="Copeland A."/>
            <person name="Lapidus A."/>
            <person name="Glavina Del Rio T."/>
            <person name="Nolan M."/>
            <person name="Lucas S."/>
            <person name="Chen F."/>
            <person name="Tice H."/>
            <person name="Cheng J.F."/>
            <person name="Bruce D."/>
            <person name="Goodwin L."/>
            <person name="Pitluck S."/>
            <person name="Mikhailova N."/>
            <person name="Pati A."/>
            <person name="Ivanova N."/>
            <person name="Mavromatis K."/>
            <person name="Chen A."/>
            <person name="Palaniappan K."/>
            <person name="Chain P."/>
            <person name="Land M."/>
            <person name="Hauser L."/>
            <person name="Chang Y.J."/>
            <person name="Jeffries C.D."/>
            <person name="Chertkov O."/>
            <person name="Brettin T."/>
            <person name="Detter J.C."/>
            <person name="Han C."/>
            <person name="Ali Z."/>
            <person name="Tindall B.J."/>
            <person name="Goker M."/>
            <person name="Bristow J."/>
            <person name="Eisen J.A."/>
            <person name="Markowitz V."/>
            <person name="Hugenholtz P."/>
            <person name="Kyrpides N.C."/>
            <person name="Klenk H.P."/>
        </authorList>
    </citation>
    <scope>NUCLEOTIDE SEQUENCE [LARGE SCALE GENOMIC DNA]</scope>
    <source>
        <strain evidence="3">DSM 44928 / JCM 14897 / NBRC 102108 / NRRL B-24433 / ID139908</strain>
    </source>
</reference>
<keyword evidence="3" id="KW-1185">Reference proteome</keyword>